<dbReference type="PANTHER" id="PTHR33055">
    <property type="entry name" value="TRANSPOSASE FOR INSERTION SEQUENCE ELEMENT IS1111A"/>
    <property type="match status" value="1"/>
</dbReference>
<dbReference type="GO" id="GO:0004803">
    <property type="term" value="F:transposase activity"/>
    <property type="evidence" value="ECO:0007669"/>
    <property type="project" value="InterPro"/>
</dbReference>
<name>A0A2U1FQ09_9PSEU</name>
<dbReference type="Pfam" id="PF02371">
    <property type="entry name" value="Transposase_20"/>
    <property type="match status" value="1"/>
</dbReference>
<dbReference type="InterPro" id="IPR047650">
    <property type="entry name" value="Transpos_IS110"/>
</dbReference>
<evidence type="ECO:0000313" key="4">
    <source>
        <dbReference type="Proteomes" id="UP000245639"/>
    </source>
</evidence>
<evidence type="ECO:0000259" key="2">
    <source>
        <dbReference type="Pfam" id="PF02371"/>
    </source>
</evidence>
<dbReference type="PANTHER" id="PTHR33055:SF16">
    <property type="entry name" value="TRANSPOSASE FOR INSERTION SEQUENCE ELEMENT IS1547"/>
    <property type="match status" value="1"/>
</dbReference>
<dbReference type="GO" id="GO:0006313">
    <property type="term" value="P:DNA transposition"/>
    <property type="evidence" value="ECO:0007669"/>
    <property type="project" value="InterPro"/>
</dbReference>
<reference evidence="3 4" key="1">
    <citation type="submission" date="2018-04" db="EMBL/GenBank/DDBJ databases">
        <title>Genomic Encyclopedia of Type Strains, Phase IV (KMG-IV): sequencing the most valuable type-strain genomes for metagenomic binning, comparative biology and taxonomic classification.</title>
        <authorList>
            <person name="Goeker M."/>
        </authorList>
    </citation>
    <scope>NUCLEOTIDE SEQUENCE [LARGE SCALE GENOMIC DNA]</scope>
    <source>
        <strain evidence="3 4">DSM 45771</strain>
    </source>
</reference>
<dbReference type="InterPro" id="IPR002525">
    <property type="entry name" value="Transp_IS110-like_N"/>
</dbReference>
<comment type="caution">
    <text evidence="3">The sequence shown here is derived from an EMBL/GenBank/DDBJ whole genome shotgun (WGS) entry which is preliminary data.</text>
</comment>
<dbReference type="AlphaFoldDB" id="A0A2U1FQ09"/>
<keyword evidence="4" id="KW-1185">Reference proteome</keyword>
<evidence type="ECO:0000259" key="1">
    <source>
        <dbReference type="Pfam" id="PF01548"/>
    </source>
</evidence>
<protein>
    <submittedName>
        <fullName evidence="3">Transposase</fullName>
    </submittedName>
</protein>
<proteinExistence type="predicted"/>
<feature type="domain" description="Transposase IS110-like N-terminal" evidence="1">
    <location>
        <begin position="20"/>
        <end position="165"/>
    </location>
</feature>
<dbReference type="InterPro" id="IPR003346">
    <property type="entry name" value="Transposase_20"/>
</dbReference>
<accession>A0A2U1FQ09</accession>
<dbReference type="EMBL" id="QEKW01000001">
    <property type="protein sequence ID" value="PVZ14258.1"/>
    <property type="molecule type" value="Genomic_DNA"/>
</dbReference>
<organism evidence="3 4">
    <name type="scientific">Actinomycetospora cinnamomea</name>
    <dbReference type="NCBI Taxonomy" id="663609"/>
    <lineage>
        <taxon>Bacteria</taxon>
        <taxon>Bacillati</taxon>
        <taxon>Actinomycetota</taxon>
        <taxon>Actinomycetes</taxon>
        <taxon>Pseudonocardiales</taxon>
        <taxon>Pseudonocardiaceae</taxon>
        <taxon>Actinomycetospora</taxon>
    </lineage>
</organism>
<dbReference type="Proteomes" id="UP000245639">
    <property type="component" value="Unassembled WGS sequence"/>
</dbReference>
<dbReference type="NCBIfam" id="NF033542">
    <property type="entry name" value="transpos_IS110"/>
    <property type="match status" value="1"/>
</dbReference>
<dbReference type="Pfam" id="PF01548">
    <property type="entry name" value="DEDD_Tnp_IS110"/>
    <property type="match status" value="1"/>
</dbReference>
<evidence type="ECO:0000313" key="3">
    <source>
        <dbReference type="EMBL" id="PVZ14258.1"/>
    </source>
</evidence>
<sequence>MTSMTSTSPDVTPAAIHVTVGVDTHSDIHHAAVIDAVGRPLADSGFPTTPAGYEQLLVWARGHGQVSAFGVEGTGAYGAGLARHLRAAGQVVIEVDRPDRTTRRQRGKSDPIDAYAAAAAVLRGTASGTPKTRDGQVEAIRTLRVARRSAIKARTQAINQLKALVLTGPAELRQALAGQSSRELLETCRRLRANRGLAELADPVTAATKLTLRRLARRITALREEIDDIDTELRPLVAATAPALLAVYGVGTEVAAQLLITAGDNPERLRSEAAFAQLCGTAPLPASSGRTTRHRLNRGGDRHANYALHIIALVRLSAHQPTRDYAARRRTQGLSNLEIIRCLIGQVSGGGRGRAPAVARGRVGGWPRCLAR</sequence>
<gene>
    <name evidence="3" type="ORF">C8D89_101122</name>
</gene>
<dbReference type="OrthoDB" id="4337860at2"/>
<feature type="domain" description="Transposase IS116/IS110/IS902 C-terminal" evidence="2">
    <location>
        <begin position="243"/>
        <end position="325"/>
    </location>
</feature>
<dbReference type="RefSeq" id="WP_116706152.1">
    <property type="nucleotide sequence ID" value="NZ_QEKW01000001.1"/>
</dbReference>
<dbReference type="GO" id="GO:0003677">
    <property type="term" value="F:DNA binding"/>
    <property type="evidence" value="ECO:0007669"/>
    <property type="project" value="InterPro"/>
</dbReference>